<reference evidence="9 10" key="2">
    <citation type="submission" date="2012-02" db="EMBL/GenBank/DDBJ databases">
        <title>Improved High-Quality Draft sequence of Eubacterium cellulosolvens 6.</title>
        <authorList>
            <consortium name="US DOE Joint Genome Institute"/>
            <person name="Lucas S."/>
            <person name="Han J."/>
            <person name="Lapidus A."/>
            <person name="Cheng J.-F."/>
            <person name="Goodwin L."/>
            <person name="Pitluck S."/>
            <person name="Peters L."/>
            <person name="Mikhailova N."/>
            <person name="Gu W."/>
            <person name="Detter J.C."/>
            <person name="Han C."/>
            <person name="Tapia R."/>
            <person name="Land M."/>
            <person name="Hauser L."/>
            <person name="Kyrpides N."/>
            <person name="Ivanova N."/>
            <person name="Pagani I."/>
            <person name="Johnson E."/>
            <person name="Mukhopadhyay B."/>
            <person name="Anderson I."/>
            <person name="Woyke T."/>
        </authorList>
    </citation>
    <scope>NUCLEOTIDE SEQUENCE [LARGE SCALE GENOMIC DNA]</scope>
    <source>
        <strain evidence="9 10">6</strain>
    </source>
</reference>
<dbReference type="NCBIfam" id="TIGR03426">
    <property type="entry name" value="shape_MreD"/>
    <property type="match status" value="1"/>
</dbReference>
<dbReference type="HOGENOM" id="CLU_132534_0_0_9"/>
<evidence type="ECO:0000256" key="3">
    <source>
        <dbReference type="ARBA" id="ARBA00022475"/>
    </source>
</evidence>
<comment type="subcellular location">
    <subcellularLocation>
        <location evidence="1">Cell membrane</location>
        <topology evidence="1">Multi-pass membrane protein</topology>
    </subcellularLocation>
</comment>
<dbReference type="GO" id="GO:0008360">
    <property type="term" value="P:regulation of cell shape"/>
    <property type="evidence" value="ECO:0007669"/>
    <property type="project" value="UniProtKB-KW"/>
</dbReference>
<dbReference type="OrthoDB" id="9796616at2"/>
<evidence type="ECO:0000256" key="5">
    <source>
        <dbReference type="ARBA" id="ARBA00022960"/>
    </source>
</evidence>
<keyword evidence="5" id="KW-0133">Cell shape</keyword>
<feature type="transmembrane region" description="Helical" evidence="8">
    <location>
        <begin position="101"/>
        <end position="121"/>
    </location>
</feature>
<evidence type="ECO:0000256" key="1">
    <source>
        <dbReference type="ARBA" id="ARBA00004651"/>
    </source>
</evidence>
<feature type="transmembrane region" description="Helical" evidence="8">
    <location>
        <begin position="127"/>
        <end position="153"/>
    </location>
</feature>
<evidence type="ECO:0000256" key="7">
    <source>
        <dbReference type="ARBA" id="ARBA00023136"/>
    </source>
</evidence>
<dbReference type="AlphaFoldDB" id="I5AQT7"/>
<comment type="similarity">
    <text evidence="2">Belongs to the MreD family.</text>
</comment>
<evidence type="ECO:0000256" key="6">
    <source>
        <dbReference type="ARBA" id="ARBA00022989"/>
    </source>
</evidence>
<keyword evidence="3" id="KW-1003">Cell membrane</keyword>
<gene>
    <name evidence="9" type="ORF">EubceDRAFT1_0300</name>
</gene>
<keyword evidence="6 8" id="KW-1133">Transmembrane helix</keyword>
<evidence type="ECO:0000256" key="4">
    <source>
        <dbReference type="ARBA" id="ARBA00022692"/>
    </source>
</evidence>
<sequence>MKRRIIFFLIIFGTFVLQTVLGNLLPDNVATPNLLLILSVSMGFMRGKKSGMWTGLVSGLFVDLFFGNVFGLNALLLMYVGYLSGLMYKMFFDNDIRIPMVAVAASDFVYNILFFVVSFAIHHRLKIGAYLMGTIFPEVVSSVIFTIGFYWIYYWLNKKIVAGELEEEQSPWLRR</sequence>
<dbReference type="EMBL" id="CM001487">
    <property type="protein sequence ID" value="EIM56160.1"/>
    <property type="molecule type" value="Genomic_DNA"/>
</dbReference>
<dbReference type="Proteomes" id="UP000005753">
    <property type="component" value="Chromosome"/>
</dbReference>
<name>I5AQT7_EUBC6</name>
<dbReference type="eggNOG" id="COG2891">
    <property type="taxonomic scope" value="Bacteria"/>
</dbReference>
<feature type="transmembrane region" description="Helical" evidence="8">
    <location>
        <begin position="52"/>
        <end position="80"/>
    </location>
</feature>
<organism evidence="9 10">
    <name type="scientific">Eubacterium cellulosolvens (strain ATCC 43171 / JCM 9499 / 6)</name>
    <name type="common">Cillobacterium cellulosolvens</name>
    <dbReference type="NCBI Taxonomy" id="633697"/>
    <lineage>
        <taxon>Bacteria</taxon>
        <taxon>Bacillati</taxon>
        <taxon>Bacillota</taxon>
        <taxon>Clostridia</taxon>
        <taxon>Eubacteriales</taxon>
        <taxon>Eubacteriaceae</taxon>
        <taxon>Eubacterium</taxon>
    </lineage>
</organism>
<evidence type="ECO:0000256" key="8">
    <source>
        <dbReference type="SAM" id="Phobius"/>
    </source>
</evidence>
<keyword evidence="10" id="KW-1185">Reference proteome</keyword>
<evidence type="ECO:0000256" key="2">
    <source>
        <dbReference type="ARBA" id="ARBA00007776"/>
    </source>
</evidence>
<dbReference type="STRING" id="633697.EubceDRAFT1_0300"/>
<evidence type="ECO:0000313" key="9">
    <source>
        <dbReference type="EMBL" id="EIM56160.1"/>
    </source>
</evidence>
<evidence type="ECO:0000313" key="10">
    <source>
        <dbReference type="Proteomes" id="UP000005753"/>
    </source>
</evidence>
<reference evidence="9 10" key="1">
    <citation type="submission" date="2010-08" db="EMBL/GenBank/DDBJ databases">
        <authorList>
            <consortium name="US DOE Joint Genome Institute (JGI-PGF)"/>
            <person name="Lucas S."/>
            <person name="Copeland A."/>
            <person name="Lapidus A."/>
            <person name="Cheng J.-F."/>
            <person name="Bruce D."/>
            <person name="Goodwin L."/>
            <person name="Pitluck S."/>
            <person name="Land M.L."/>
            <person name="Hauser L."/>
            <person name="Chang Y.-J."/>
            <person name="Anderson I.J."/>
            <person name="Johnson E."/>
            <person name="Mulhopadhyay B."/>
            <person name="Kyrpides N."/>
            <person name="Woyke T.J."/>
        </authorList>
    </citation>
    <scope>NUCLEOTIDE SEQUENCE [LARGE SCALE GENOMIC DNA]</scope>
    <source>
        <strain evidence="9 10">6</strain>
    </source>
</reference>
<accession>I5AQT7</accession>
<keyword evidence="7 8" id="KW-0472">Membrane</keyword>
<keyword evidence="4 8" id="KW-0812">Transmembrane</keyword>
<protein>
    <submittedName>
        <fullName evidence="9">Rod shape-determining protein MreD</fullName>
    </submittedName>
</protein>
<dbReference type="Pfam" id="PF04093">
    <property type="entry name" value="MreD"/>
    <property type="match status" value="1"/>
</dbReference>
<dbReference type="InterPro" id="IPR007227">
    <property type="entry name" value="Cell_shape_determining_MreD"/>
</dbReference>
<dbReference type="GO" id="GO:0005886">
    <property type="term" value="C:plasma membrane"/>
    <property type="evidence" value="ECO:0007669"/>
    <property type="project" value="UniProtKB-SubCell"/>
</dbReference>
<proteinExistence type="inferred from homology"/>